<dbReference type="InterPro" id="IPR003280">
    <property type="entry name" value="2pore_dom_K_chnl"/>
</dbReference>
<evidence type="ECO:0000259" key="9">
    <source>
        <dbReference type="Pfam" id="PF07885"/>
    </source>
</evidence>
<evidence type="ECO:0000256" key="3">
    <source>
        <dbReference type="ARBA" id="ARBA00022692"/>
    </source>
</evidence>
<organism evidence="10 11">
    <name type="scientific">Albidovulum denitrificans</name>
    <dbReference type="NCBI Taxonomy" id="404881"/>
    <lineage>
        <taxon>Bacteria</taxon>
        <taxon>Pseudomonadati</taxon>
        <taxon>Pseudomonadota</taxon>
        <taxon>Alphaproteobacteria</taxon>
        <taxon>Rhodobacterales</taxon>
        <taxon>Paracoccaceae</taxon>
        <taxon>Albidovulum</taxon>
    </lineage>
</organism>
<evidence type="ECO:0000256" key="4">
    <source>
        <dbReference type="ARBA" id="ARBA00022989"/>
    </source>
</evidence>
<keyword evidence="5" id="KW-0406">Ion transport</keyword>
<dbReference type="GO" id="GO:0022841">
    <property type="term" value="F:potassium ion leak channel activity"/>
    <property type="evidence" value="ECO:0007669"/>
    <property type="project" value="TreeGrafter"/>
</dbReference>
<proteinExistence type="predicted"/>
<evidence type="ECO:0000256" key="8">
    <source>
        <dbReference type="SAM" id="Phobius"/>
    </source>
</evidence>
<evidence type="ECO:0000256" key="6">
    <source>
        <dbReference type="ARBA" id="ARBA00023136"/>
    </source>
</evidence>
<accession>A0A2S8S9B3</accession>
<dbReference type="GO" id="GO:0015271">
    <property type="term" value="F:outward rectifier potassium channel activity"/>
    <property type="evidence" value="ECO:0007669"/>
    <property type="project" value="TreeGrafter"/>
</dbReference>
<dbReference type="PANTHER" id="PTHR11003:SF291">
    <property type="entry name" value="IP11374P"/>
    <property type="match status" value="1"/>
</dbReference>
<evidence type="ECO:0000256" key="2">
    <source>
        <dbReference type="ARBA" id="ARBA00022448"/>
    </source>
</evidence>
<dbReference type="Proteomes" id="UP000238338">
    <property type="component" value="Unassembled WGS sequence"/>
</dbReference>
<feature type="transmembrane region" description="Helical" evidence="8">
    <location>
        <begin position="57"/>
        <end position="78"/>
    </location>
</feature>
<keyword evidence="7 10" id="KW-0407">Ion channel</keyword>
<reference evidence="10 11" key="1">
    <citation type="submission" date="2018-02" db="EMBL/GenBank/DDBJ databases">
        <title>Genomic Encyclopedia of Archaeal and Bacterial Type Strains, Phase II (KMG-II): from individual species to whole genera.</title>
        <authorList>
            <person name="Goeker M."/>
        </authorList>
    </citation>
    <scope>NUCLEOTIDE SEQUENCE [LARGE SCALE GENOMIC DNA]</scope>
    <source>
        <strain evidence="10 11">DSM 18921</strain>
    </source>
</reference>
<comment type="caution">
    <text evidence="10">The sequence shown here is derived from an EMBL/GenBank/DDBJ whole genome shotgun (WGS) entry which is preliminary data.</text>
</comment>
<name>A0A2S8S9B3_9RHOB</name>
<dbReference type="InterPro" id="IPR013099">
    <property type="entry name" value="K_chnl_dom"/>
</dbReference>
<dbReference type="GO" id="GO:0030322">
    <property type="term" value="P:stabilization of membrane potential"/>
    <property type="evidence" value="ECO:0007669"/>
    <property type="project" value="TreeGrafter"/>
</dbReference>
<feature type="transmembrane region" description="Helical" evidence="8">
    <location>
        <begin position="6"/>
        <end position="24"/>
    </location>
</feature>
<dbReference type="Pfam" id="PF07885">
    <property type="entry name" value="Ion_trans_2"/>
    <property type="match status" value="1"/>
</dbReference>
<dbReference type="Gene3D" id="1.10.287.70">
    <property type="match status" value="1"/>
</dbReference>
<sequence length="105" mass="11540">MKPAPLSAVLGLAVMILAGSTVFFHYVENWAWLDAWFFTVVTVSTVGYGNLVPATAIGKIGTTVLIFMGIGVFALLVSQIGDRVVKQRLEHLEEKREKKSSERES</sequence>
<dbReference type="SUPFAM" id="SSF81324">
    <property type="entry name" value="Voltage-gated potassium channels"/>
    <property type="match status" value="1"/>
</dbReference>
<dbReference type="PANTHER" id="PTHR11003">
    <property type="entry name" value="POTASSIUM CHANNEL, SUBFAMILY K"/>
    <property type="match status" value="1"/>
</dbReference>
<dbReference type="RefSeq" id="WP_245884972.1">
    <property type="nucleotide sequence ID" value="NZ_PVEP01000002.1"/>
</dbReference>
<evidence type="ECO:0000256" key="1">
    <source>
        <dbReference type="ARBA" id="ARBA00004141"/>
    </source>
</evidence>
<keyword evidence="11" id="KW-1185">Reference proteome</keyword>
<evidence type="ECO:0000256" key="5">
    <source>
        <dbReference type="ARBA" id="ARBA00023065"/>
    </source>
</evidence>
<evidence type="ECO:0000313" key="10">
    <source>
        <dbReference type="EMBL" id="PQV57392.1"/>
    </source>
</evidence>
<feature type="domain" description="Potassium channel" evidence="9">
    <location>
        <begin position="13"/>
        <end position="85"/>
    </location>
</feature>
<comment type="subcellular location">
    <subcellularLocation>
        <location evidence="1">Membrane</location>
        <topology evidence="1">Multi-pass membrane protein</topology>
    </subcellularLocation>
</comment>
<dbReference type="AlphaFoldDB" id="A0A2S8S9B3"/>
<keyword evidence="4 8" id="KW-1133">Transmembrane helix</keyword>
<dbReference type="GO" id="GO:0005886">
    <property type="term" value="C:plasma membrane"/>
    <property type="evidence" value="ECO:0007669"/>
    <property type="project" value="TreeGrafter"/>
</dbReference>
<gene>
    <name evidence="10" type="ORF">LX70_01195</name>
</gene>
<evidence type="ECO:0000256" key="7">
    <source>
        <dbReference type="ARBA" id="ARBA00023303"/>
    </source>
</evidence>
<dbReference type="EMBL" id="PVEP01000002">
    <property type="protein sequence ID" value="PQV57392.1"/>
    <property type="molecule type" value="Genomic_DNA"/>
</dbReference>
<keyword evidence="6 8" id="KW-0472">Membrane</keyword>
<evidence type="ECO:0000313" key="11">
    <source>
        <dbReference type="Proteomes" id="UP000238338"/>
    </source>
</evidence>
<protein>
    <submittedName>
        <fullName evidence="10">Voltage-gated potassium channel</fullName>
    </submittedName>
</protein>
<keyword evidence="2" id="KW-0813">Transport</keyword>
<keyword evidence="3 8" id="KW-0812">Transmembrane</keyword>